<keyword evidence="5 8" id="KW-0067">ATP-binding</keyword>
<dbReference type="PROSITE" id="PS00211">
    <property type="entry name" value="ABC_TRANSPORTER_1"/>
    <property type="match status" value="1"/>
</dbReference>
<accession>A0AB39KS17</accession>
<evidence type="ECO:0000256" key="8">
    <source>
        <dbReference type="RuleBase" id="RU364083"/>
    </source>
</evidence>
<comment type="catalytic activity">
    <reaction evidence="8">
        <text>ATP + H2O + polyamine-[polyamine-binding protein]Side 1 = ADP + phosphate + polyamineSide 2 + [polyamine-binding protein]Side 1.</text>
        <dbReference type="EC" id="7.6.2.11"/>
    </reaction>
</comment>
<evidence type="ECO:0000313" key="10">
    <source>
        <dbReference type="EMBL" id="XDO96444.1"/>
    </source>
</evidence>
<evidence type="ECO:0000256" key="2">
    <source>
        <dbReference type="ARBA" id="ARBA00022475"/>
    </source>
</evidence>
<dbReference type="EMBL" id="CP158375">
    <property type="protein sequence ID" value="XDO96444.1"/>
    <property type="molecule type" value="Genomic_DNA"/>
</dbReference>
<evidence type="ECO:0000256" key="7">
    <source>
        <dbReference type="ARBA" id="ARBA00023136"/>
    </source>
</evidence>
<comment type="function">
    <text evidence="8">Part of the ABC transporter complex PotABCD involved in spermidine/putrescine import. Responsible for energy coupling to the transport system.</text>
</comment>
<dbReference type="InterPro" id="IPR017871">
    <property type="entry name" value="ABC_transporter-like_CS"/>
</dbReference>
<dbReference type="PROSITE" id="PS50893">
    <property type="entry name" value="ABC_TRANSPORTER_2"/>
    <property type="match status" value="1"/>
</dbReference>
<dbReference type="GO" id="GO:0016887">
    <property type="term" value="F:ATP hydrolysis activity"/>
    <property type="evidence" value="ECO:0007669"/>
    <property type="project" value="InterPro"/>
</dbReference>
<keyword evidence="6 8" id="KW-1278">Translocase</keyword>
<dbReference type="PANTHER" id="PTHR42781">
    <property type="entry name" value="SPERMIDINE/PUTRESCINE IMPORT ATP-BINDING PROTEIN POTA"/>
    <property type="match status" value="1"/>
</dbReference>
<protein>
    <recommendedName>
        <fullName evidence="8">Spermidine/putrescine import ATP-binding protein PotA</fullName>
        <ecNumber evidence="8">7.6.2.11</ecNumber>
    </recommendedName>
</protein>
<dbReference type="GO" id="GO:0015417">
    <property type="term" value="F:ABC-type polyamine transporter activity"/>
    <property type="evidence" value="ECO:0007669"/>
    <property type="project" value="UniProtKB-EC"/>
</dbReference>
<reference evidence="10" key="1">
    <citation type="submission" date="2024-06" db="EMBL/GenBank/DDBJ databases">
        <title>Caulobacter inopinatus, sp. nov.</title>
        <authorList>
            <person name="Donachie S.P."/>
        </authorList>
    </citation>
    <scope>NUCLEOTIDE SEQUENCE</scope>
    <source>
        <strain evidence="10">73W</strain>
    </source>
</reference>
<dbReference type="InterPro" id="IPR050093">
    <property type="entry name" value="ABC_SmlMolc_Importer"/>
</dbReference>
<dbReference type="GO" id="GO:0015847">
    <property type="term" value="P:putrescine transport"/>
    <property type="evidence" value="ECO:0007669"/>
    <property type="project" value="UniProtKB-ARBA"/>
</dbReference>
<comment type="subunit">
    <text evidence="8">The complex is composed of two ATP-binding proteins (PotA), two transmembrane proteins (PotB and PotC) and a solute-binding protein (PotD).</text>
</comment>
<keyword evidence="1 8" id="KW-0813">Transport</keyword>
<dbReference type="GO" id="GO:0043190">
    <property type="term" value="C:ATP-binding cassette (ABC) transporter complex"/>
    <property type="evidence" value="ECO:0007669"/>
    <property type="project" value="InterPro"/>
</dbReference>
<dbReference type="AlphaFoldDB" id="A0AB39KS17"/>
<dbReference type="SMART" id="SM00382">
    <property type="entry name" value="AAA"/>
    <property type="match status" value="1"/>
</dbReference>
<evidence type="ECO:0000256" key="1">
    <source>
        <dbReference type="ARBA" id="ARBA00022448"/>
    </source>
</evidence>
<evidence type="ECO:0000256" key="4">
    <source>
        <dbReference type="ARBA" id="ARBA00022741"/>
    </source>
</evidence>
<dbReference type="InterPro" id="IPR005893">
    <property type="entry name" value="PotA-like"/>
</dbReference>
<evidence type="ECO:0000256" key="3">
    <source>
        <dbReference type="ARBA" id="ARBA00022519"/>
    </source>
</evidence>
<dbReference type="Pfam" id="PF00005">
    <property type="entry name" value="ABC_tran"/>
    <property type="match status" value="1"/>
</dbReference>
<evidence type="ECO:0000256" key="5">
    <source>
        <dbReference type="ARBA" id="ARBA00022840"/>
    </source>
</evidence>
<feature type="domain" description="ABC transporter" evidence="9">
    <location>
        <begin position="42"/>
        <end position="272"/>
    </location>
</feature>
<dbReference type="Gene3D" id="2.40.50.100">
    <property type="match status" value="1"/>
</dbReference>
<dbReference type="InterPro" id="IPR013611">
    <property type="entry name" value="Transp-assoc_OB_typ2"/>
</dbReference>
<keyword evidence="2 8" id="KW-1003">Cell membrane</keyword>
<dbReference type="RefSeq" id="WP_369059296.1">
    <property type="nucleotide sequence ID" value="NZ_CP158375.1"/>
</dbReference>
<proteinExistence type="inferred from homology"/>
<dbReference type="SUPFAM" id="SSF50331">
    <property type="entry name" value="MOP-like"/>
    <property type="match status" value="1"/>
</dbReference>
<keyword evidence="7 8" id="KW-0472">Membrane</keyword>
<dbReference type="InterPro" id="IPR003439">
    <property type="entry name" value="ABC_transporter-like_ATP-bd"/>
</dbReference>
<dbReference type="Gene3D" id="3.40.50.300">
    <property type="entry name" value="P-loop containing nucleotide triphosphate hydrolases"/>
    <property type="match status" value="1"/>
</dbReference>
<dbReference type="InterPro" id="IPR003593">
    <property type="entry name" value="AAA+_ATPase"/>
</dbReference>
<name>A0AB39KS17_9CAUL</name>
<dbReference type="GO" id="GO:0005524">
    <property type="term" value="F:ATP binding"/>
    <property type="evidence" value="ECO:0007669"/>
    <property type="project" value="UniProtKB-KW"/>
</dbReference>
<dbReference type="SUPFAM" id="SSF52540">
    <property type="entry name" value="P-loop containing nucleoside triphosphate hydrolases"/>
    <property type="match status" value="1"/>
</dbReference>
<dbReference type="InterPro" id="IPR008995">
    <property type="entry name" value="Mo/tungstate-bd_C_term_dom"/>
</dbReference>
<keyword evidence="3" id="KW-0997">Cell inner membrane</keyword>
<dbReference type="FunFam" id="3.40.50.300:FF:000133">
    <property type="entry name" value="Spermidine/putrescine import ATP-binding protein PotA"/>
    <property type="match status" value="1"/>
</dbReference>
<evidence type="ECO:0000259" key="9">
    <source>
        <dbReference type="PROSITE" id="PS50893"/>
    </source>
</evidence>
<dbReference type="NCBIfam" id="TIGR01187">
    <property type="entry name" value="potA"/>
    <property type="match status" value="1"/>
</dbReference>
<dbReference type="EC" id="7.6.2.11" evidence="8"/>
<sequence>MDPGGHRPMNAKVGKTGRQRLNIGAVRSKFSPWSDPSVEPLVRFEGVVKRFEDHTAVNGVSLAIYPGEFFALLGPSGCGKTTLMRLLAGFETPDEGRITLAGQDLAGQPPHQRPVNMMFQSYALFPHLSVAQNIAFGLKQENLPKGEIEARVQQMLALVKLEPLARRKPHQLSGGQKQRVALARALAKRPKMLLLDEPLGALDKKLREETQFELMDIQQELNTTFLMVTHDQEEAMVLADRIAVMREGRIAQLGRPEELYETPADRYVAEFLGDVNVFEAKVAELTHPMARIIIPESEQALDVWDDDAPAAGSTVWLAVRPEKMRISLDPPAKGTANVLAGEIWDIGYTGDWTNYVVGLADGKLIRVARANASRVVERPIGWDDKVWISFDPDAGVVLTR</sequence>
<dbReference type="Pfam" id="PF08402">
    <property type="entry name" value="TOBE_2"/>
    <property type="match status" value="1"/>
</dbReference>
<evidence type="ECO:0000256" key="6">
    <source>
        <dbReference type="ARBA" id="ARBA00022967"/>
    </source>
</evidence>
<dbReference type="InterPro" id="IPR027417">
    <property type="entry name" value="P-loop_NTPase"/>
</dbReference>
<gene>
    <name evidence="8" type="primary">potA</name>
    <name evidence="10" type="ORF">ABOZ73_16975</name>
</gene>
<comment type="similarity">
    <text evidence="8">Belongs to the ABC transporter superfamily. Spermidine/putrescine importer (TC 3.A.1.11.1) family.</text>
</comment>
<dbReference type="PANTHER" id="PTHR42781:SF5">
    <property type="entry name" value="PUTRESCINE TRANSPORT ATP-BINDING PROTEIN POTG"/>
    <property type="match status" value="1"/>
</dbReference>
<keyword evidence="4 8" id="KW-0547">Nucleotide-binding</keyword>
<organism evidence="10">
    <name type="scientific">Caulobacter sp. 73W</name>
    <dbReference type="NCBI Taxonomy" id="3161137"/>
    <lineage>
        <taxon>Bacteria</taxon>
        <taxon>Pseudomonadati</taxon>
        <taxon>Pseudomonadota</taxon>
        <taxon>Alphaproteobacteria</taxon>
        <taxon>Caulobacterales</taxon>
        <taxon>Caulobacteraceae</taxon>
        <taxon>Caulobacter</taxon>
    </lineage>
</organism>